<name>A0A6J6E0K2_9ZZZZ</name>
<gene>
    <name evidence="2" type="ORF">UFOPK1572_01298</name>
</gene>
<protein>
    <submittedName>
        <fullName evidence="2">Unannotated protein</fullName>
    </submittedName>
</protein>
<sequence length="110" mass="11379">MVASAARRERRTPRLDSRSMAINTRAAPVNAPANSVAAPRSPVPNHTRITPSAMVLTLKSRTVPMSVSTSIATRAAPAAIEGRAAGSDTLKKVAMGLAPRLRAAAKVSAP</sequence>
<feature type="region of interest" description="Disordered" evidence="1">
    <location>
        <begin position="1"/>
        <end position="48"/>
    </location>
</feature>
<dbReference type="AlphaFoldDB" id="A0A6J6E0K2"/>
<reference evidence="2" key="1">
    <citation type="submission" date="2020-05" db="EMBL/GenBank/DDBJ databases">
        <authorList>
            <person name="Chiriac C."/>
            <person name="Salcher M."/>
            <person name="Ghai R."/>
            <person name="Kavagutti S V."/>
        </authorList>
    </citation>
    <scope>NUCLEOTIDE SEQUENCE</scope>
</reference>
<organism evidence="2">
    <name type="scientific">freshwater metagenome</name>
    <dbReference type="NCBI Taxonomy" id="449393"/>
    <lineage>
        <taxon>unclassified sequences</taxon>
        <taxon>metagenomes</taxon>
        <taxon>ecological metagenomes</taxon>
    </lineage>
</organism>
<evidence type="ECO:0000256" key="1">
    <source>
        <dbReference type="SAM" id="MobiDB-lite"/>
    </source>
</evidence>
<dbReference type="EMBL" id="CAEZTC010000195">
    <property type="protein sequence ID" value="CAB4569837.1"/>
    <property type="molecule type" value="Genomic_DNA"/>
</dbReference>
<feature type="compositionally biased region" description="Low complexity" evidence="1">
    <location>
        <begin position="25"/>
        <end position="44"/>
    </location>
</feature>
<proteinExistence type="predicted"/>
<accession>A0A6J6E0K2</accession>
<evidence type="ECO:0000313" key="2">
    <source>
        <dbReference type="EMBL" id="CAB4569837.1"/>
    </source>
</evidence>